<dbReference type="SUPFAM" id="SSF49265">
    <property type="entry name" value="Fibronectin type III"/>
    <property type="match status" value="1"/>
</dbReference>
<keyword evidence="5" id="KW-1185">Reference proteome</keyword>
<accession>A0A0B6WVY7</accession>
<dbReference type="OrthoDB" id="9813091at2"/>
<keyword evidence="2" id="KW-1133">Transmembrane helix</keyword>
<gene>
    <name evidence="4" type="ORF">PYK22_01254</name>
</gene>
<dbReference type="InterPro" id="IPR013783">
    <property type="entry name" value="Ig-like_fold"/>
</dbReference>
<dbReference type="STRING" id="454194.PYK22_01254"/>
<dbReference type="InterPro" id="IPR006860">
    <property type="entry name" value="FecR"/>
</dbReference>
<protein>
    <submittedName>
        <fullName evidence="4">FecR family protein</fullName>
    </submittedName>
</protein>
<dbReference type="PANTHER" id="PTHR38731:SF3">
    <property type="entry name" value="BLL6125 PROTEIN"/>
    <property type="match status" value="1"/>
</dbReference>
<evidence type="ECO:0000256" key="1">
    <source>
        <dbReference type="SAM" id="MobiDB-lite"/>
    </source>
</evidence>
<dbReference type="Gene3D" id="2.60.120.1440">
    <property type="match status" value="1"/>
</dbReference>
<organism evidence="4 5">
    <name type="scientific">Pyrinomonas methylaliphatogenes</name>
    <dbReference type="NCBI Taxonomy" id="454194"/>
    <lineage>
        <taxon>Bacteria</taxon>
        <taxon>Pseudomonadati</taxon>
        <taxon>Acidobacteriota</taxon>
        <taxon>Blastocatellia</taxon>
        <taxon>Blastocatellales</taxon>
        <taxon>Pyrinomonadaceae</taxon>
        <taxon>Pyrinomonas</taxon>
    </lineage>
</organism>
<proteinExistence type="predicted"/>
<name>A0A0B6WVY7_9BACT</name>
<dbReference type="RefSeq" id="WP_041975274.1">
    <property type="nucleotide sequence ID" value="NZ_CBXV010000004.1"/>
</dbReference>
<dbReference type="CDD" id="cd00063">
    <property type="entry name" value="FN3"/>
    <property type="match status" value="1"/>
</dbReference>
<sequence>MRTKQPSLFEIEWLVLSKRSVYIFITLLLLGIALGSALIYFWRHGNPFKNDEATIRTGARFLSFEGDVRVVRAQTRETVQVNANTQLFPGDIVQTQTDGRARILLADGSTLLVRPNSVVTIRDNQIIDGGQQTNVRVAVERGQINVRTEEQTDKTNNIIETRLTESRLAAQTGASFGVREDNTEDIRVSTGSIETTTRSGEKTVIRAGEYLAINQMGNIARREHLLDVPIPTAPRDLERIIVRAGSSSSIVLRWQRPSTGTPAYYRVEVATSPFFVATGKVIERDQLTSTEFNVGELRPGVYYWRVCAVAPSGQVSEWSEPQKFSIIVAQDSARLVVWDVETEYVAGNIYIVRGRTQPGNTVRIAGRETLAARDGSFRLQVAIPAGTRELSVEAEDSQGHRERYRFPIGERSR</sequence>
<dbReference type="InterPro" id="IPR036116">
    <property type="entry name" value="FN3_sf"/>
</dbReference>
<dbReference type="Pfam" id="PF00041">
    <property type="entry name" value="fn3"/>
    <property type="match status" value="1"/>
</dbReference>
<dbReference type="Gene3D" id="2.60.40.10">
    <property type="entry name" value="Immunoglobulins"/>
    <property type="match status" value="1"/>
</dbReference>
<keyword evidence="2" id="KW-0472">Membrane</keyword>
<reference evidence="4 5" key="2">
    <citation type="submission" date="2015-01" db="EMBL/GenBank/DDBJ databases">
        <title>Complete genome sequence of Pyrinomonas methylaliphatogenes type strain K22T.</title>
        <authorList>
            <person name="Lee K.C.Y."/>
            <person name="Power J.F."/>
            <person name="Dunfield P.F."/>
            <person name="Morgan X.C."/>
            <person name="Huttenhower C."/>
            <person name="Stott M.B."/>
        </authorList>
    </citation>
    <scope>NUCLEOTIDE SEQUENCE [LARGE SCALE GENOMIC DNA]</scope>
    <source>
        <strain evidence="4 5">K22</strain>
    </source>
</reference>
<feature type="compositionally biased region" description="Basic and acidic residues" evidence="1">
    <location>
        <begin position="397"/>
        <end position="413"/>
    </location>
</feature>
<dbReference type="SMART" id="SM00060">
    <property type="entry name" value="FN3"/>
    <property type="match status" value="1"/>
</dbReference>
<dbReference type="Pfam" id="PF04773">
    <property type="entry name" value="FecR"/>
    <property type="match status" value="1"/>
</dbReference>
<evidence type="ECO:0000259" key="3">
    <source>
        <dbReference type="PROSITE" id="PS50853"/>
    </source>
</evidence>
<feature type="domain" description="Fibronectin type-III" evidence="3">
    <location>
        <begin position="233"/>
        <end position="331"/>
    </location>
</feature>
<dbReference type="PROSITE" id="PS50853">
    <property type="entry name" value="FN3"/>
    <property type="match status" value="1"/>
</dbReference>
<feature type="transmembrane region" description="Helical" evidence="2">
    <location>
        <begin position="21"/>
        <end position="42"/>
    </location>
</feature>
<evidence type="ECO:0000256" key="2">
    <source>
        <dbReference type="SAM" id="Phobius"/>
    </source>
</evidence>
<feature type="region of interest" description="Disordered" evidence="1">
    <location>
        <begin position="392"/>
        <end position="413"/>
    </location>
</feature>
<dbReference type="InterPro" id="IPR003961">
    <property type="entry name" value="FN3_dom"/>
</dbReference>
<reference evidence="4 5" key="1">
    <citation type="submission" date="2013-12" db="EMBL/GenBank/DDBJ databases">
        <authorList>
            <person name="Stott M."/>
        </authorList>
    </citation>
    <scope>NUCLEOTIDE SEQUENCE [LARGE SCALE GENOMIC DNA]</scope>
    <source>
        <strain evidence="4 5">K22</strain>
    </source>
</reference>
<evidence type="ECO:0000313" key="4">
    <source>
        <dbReference type="EMBL" id="CDM65256.1"/>
    </source>
</evidence>
<dbReference type="PANTHER" id="PTHR38731">
    <property type="entry name" value="LIPL45-RELATED LIPOPROTEIN-RELATED"/>
    <property type="match status" value="1"/>
</dbReference>
<dbReference type="Proteomes" id="UP000031518">
    <property type="component" value="Unassembled WGS sequence"/>
</dbReference>
<evidence type="ECO:0000313" key="5">
    <source>
        <dbReference type="Proteomes" id="UP000031518"/>
    </source>
</evidence>
<dbReference type="EMBL" id="CBXV010000004">
    <property type="protein sequence ID" value="CDM65256.1"/>
    <property type="molecule type" value="Genomic_DNA"/>
</dbReference>
<dbReference type="AlphaFoldDB" id="A0A0B6WVY7"/>
<keyword evidence="2" id="KW-0812">Transmembrane</keyword>